<evidence type="ECO:0000313" key="8">
    <source>
        <dbReference type="Proteomes" id="UP000190857"/>
    </source>
</evidence>
<keyword evidence="8" id="KW-1185">Reference proteome</keyword>
<organism evidence="7 8">
    <name type="scientific">Okibacterium fritillariae</name>
    <dbReference type="NCBI Taxonomy" id="123320"/>
    <lineage>
        <taxon>Bacteria</taxon>
        <taxon>Bacillati</taxon>
        <taxon>Actinomycetota</taxon>
        <taxon>Actinomycetes</taxon>
        <taxon>Micrococcales</taxon>
        <taxon>Microbacteriaceae</taxon>
        <taxon>Okibacterium</taxon>
    </lineage>
</organism>
<keyword evidence="2 5" id="KW-0812">Transmembrane</keyword>
<dbReference type="AlphaFoldDB" id="A0A1T5J303"/>
<feature type="transmembrane region" description="Helical" evidence="5">
    <location>
        <begin position="20"/>
        <end position="40"/>
    </location>
</feature>
<keyword evidence="4 5" id="KW-0472">Membrane</keyword>
<feature type="region of interest" description="Disordered" evidence="6">
    <location>
        <begin position="887"/>
        <end position="934"/>
    </location>
</feature>
<dbReference type="PANTHER" id="PTHR39344:SF1">
    <property type="entry name" value="UPF0182 PROTEIN SLL1060"/>
    <property type="match status" value="1"/>
</dbReference>
<dbReference type="PANTHER" id="PTHR39344">
    <property type="entry name" value="UPF0182 PROTEIN SLL1060"/>
    <property type="match status" value="1"/>
</dbReference>
<comment type="subcellular location">
    <subcellularLocation>
        <location evidence="5">Cell membrane</location>
        <topology evidence="5">Multi-pass membrane protein</topology>
    </subcellularLocation>
</comment>
<dbReference type="GO" id="GO:0005576">
    <property type="term" value="C:extracellular region"/>
    <property type="evidence" value="ECO:0007669"/>
    <property type="project" value="TreeGrafter"/>
</dbReference>
<dbReference type="HAMAP" id="MF_01600">
    <property type="entry name" value="UPF0182"/>
    <property type="match status" value="1"/>
</dbReference>
<evidence type="ECO:0000256" key="1">
    <source>
        <dbReference type="ARBA" id="ARBA00022475"/>
    </source>
</evidence>
<gene>
    <name evidence="7" type="ORF">SAMN06309945_1146</name>
</gene>
<evidence type="ECO:0000256" key="2">
    <source>
        <dbReference type="ARBA" id="ARBA00022692"/>
    </source>
</evidence>
<keyword evidence="1 5" id="KW-1003">Cell membrane</keyword>
<feature type="transmembrane region" description="Helical" evidence="5">
    <location>
        <begin position="60"/>
        <end position="85"/>
    </location>
</feature>
<feature type="transmembrane region" description="Helical" evidence="5">
    <location>
        <begin position="282"/>
        <end position="302"/>
    </location>
</feature>
<dbReference type="EMBL" id="FUZP01000001">
    <property type="protein sequence ID" value="SKC45598.1"/>
    <property type="molecule type" value="Genomic_DNA"/>
</dbReference>
<dbReference type="GO" id="GO:0005886">
    <property type="term" value="C:plasma membrane"/>
    <property type="evidence" value="ECO:0007669"/>
    <property type="project" value="UniProtKB-SubCell"/>
</dbReference>
<proteinExistence type="inferred from homology"/>
<dbReference type="Pfam" id="PF03699">
    <property type="entry name" value="UPF0182"/>
    <property type="match status" value="1"/>
</dbReference>
<feature type="transmembrane region" description="Helical" evidence="5">
    <location>
        <begin position="210"/>
        <end position="227"/>
    </location>
</feature>
<feature type="transmembrane region" description="Helical" evidence="5">
    <location>
        <begin position="256"/>
        <end position="275"/>
    </location>
</feature>
<evidence type="ECO:0000313" key="7">
    <source>
        <dbReference type="EMBL" id="SKC45598.1"/>
    </source>
</evidence>
<accession>A0A1T5J303</accession>
<evidence type="ECO:0000256" key="4">
    <source>
        <dbReference type="ARBA" id="ARBA00023136"/>
    </source>
</evidence>
<name>A0A1T5J303_9MICO</name>
<feature type="transmembrane region" description="Helical" evidence="5">
    <location>
        <begin position="111"/>
        <end position="134"/>
    </location>
</feature>
<protein>
    <recommendedName>
        <fullName evidence="5">UPF0182 protein SAMN06309945_1146</fullName>
    </recommendedName>
</protein>
<feature type="transmembrane region" description="Helical" evidence="5">
    <location>
        <begin position="164"/>
        <end position="190"/>
    </location>
</feature>
<keyword evidence="3 5" id="KW-1133">Transmembrane helix</keyword>
<dbReference type="STRING" id="123320.SAMN06309945_1146"/>
<sequence length="986" mass="106697">MTSTTAAQPTQPKRSRAPLAITLAVVGALVVAFFIFSGLYTDFLWYDQLGYATVLTTGWLATLGMFLVGFIAMAVPVWISIQLAYRLRPVYAKLSSQLDRYQELVEPLRRLATWGIPVILGLFAGFATATRWQVVLMWFNRTPSGTTDPQFGLDTSFYLFELPFYRGVVAFASAVILLAVLATVAVSYLYGSIRVAGRELRISKSARIQIAILAGVYLLLQAVSIWLDQYVTLTQTGDLITGASYTDVNATIPGRIILAGIAILVALLFFVTAFIGRWRFPVVGLVLLLISGLLIGTAYPWVVQRFQVDPNARVLETPYIQRNIDLTREAYGVDTVEEIPYNATTDAEPGALRADAETTANIRIIDPAVVSPTVSQLEQFKNYYQFNKALDVDRYTIDGKTQDAVVAVRELSQSGLEDAQSWYNNTVVYTHGYGLVAAYGNQRSSDGFPVFLESGVPTSGELGDFQPRIYFGEKSPEYSIVGSPASTKPVELDYPSATDDAQETYNTFDGDGGPKLDNAFKKLIYALKFQSEQIFLSDAVNNQSQILYDRNPKDRVQKAAPYLTLDSDPYPSVVDGKVVWIVDGYTTSANFPYAKTQSLSNAIADSATQTQQYALDNINYIRNSVKATVDAYSGKVTLYAWDDKDPVLATWQKIYPSTVKPISEMSGDLMSHVRYPADLFKVQRQILGQYHVTDAGPFYSRSDAWATPADPQATANDTTLQPPYYLTMQMPGQDAPAFSLYSSFIPRGTSDSSRSILTGYLAADADAGAEKGVKGDDYGKLRLLTLPKEDTVPGPGQVQNNFNSDPSVSSAINLLKQGQTKVINGNLLTVPVGGGLLYVQPVYVQSTAETAYPLLQKVLVAFGDQIAFENTLDEALDVLFGGDSGAQAGDTGTDSTVAPETPSVDPNTGTDGGTDTGTDTGTDGGTGVTTGDPATDAQLQQALNEAKQAIADKQAALAKGDFTAYGAADAKLAEAVARALELTGGK</sequence>
<dbReference type="Proteomes" id="UP000190857">
    <property type="component" value="Unassembled WGS sequence"/>
</dbReference>
<evidence type="ECO:0000256" key="3">
    <source>
        <dbReference type="ARBA" id="ARBA00022989"/>
    </source>
</evidence>
<comment type="similarity">
    <text evidence="5">Belongs to the UPF0182 family.</text>
</comment>
<evidence type="ECO:0000256" key="5">
    <source>
        <dbReference type="HAMAP-Rule" id="MF_01600"/>
    </source>
</evidence>
<evidence type="ECO:0000256" key="6">
    <source>
        <dbReference type="SAM" id="MobiDB-lite"/>
    </source>
</evidence>
<dbReference type="RefSeq" id="WP_234990980.1">
    <property type="nucleotide sequence ID" value="NZ_FUZP01000001.1"/>
</dbReference>
<reference evidence="7 8" key="1">
    <citation type="submission" date="2017-02" db="EMBL/GenBank/DDBJ databases">
        <authorList>
            <person name="Peterson S.W."/>
        </authorList>
    </citation>
    <scope>NUCLEOTIDE SEQUENCE [LARGE SCALE GENOMIC DNA]</scope>
    <source>
        <strain evidence="7 8">VKM Ac-2059</strain>
    </source>
</reference>
<dbReference type="InterPro" id="IPR005372">
    <property type="entry name" value="UPF0182"/>
</dbReference>